<dbReference type="PANTHER" id="PTHR30536">
    <property type="entry name" value="ALTRONATE/GALACTARATE DEHYDRATASE"/>
    <property type="match status" value="1"/>
</dbReference>
<dbReference type="GO" id="GO:0019698">
    <property type="term" value="P:D-galacturonate catabolic process"/>
    <property type="evidence" value="ECO:0007669"/>
    <property type="project" value="TreeGrafter"/>
</dbReference>
<dbReference type="InterPro" id="IPR052172">
    <property type="entry name" value="UxaA_altronate/galactarate_dh"/>
</dbReference>
<comment type="caution">
    <text evidence="3">The sequence shown here is derived from an EMBL/GenBank/DDBJ whole genome shotgun (WGS) entry which is preliminary data.</text>
</comment>
<dbReference type="GO" id="GO:0008789">
    <property type="term" value="F:altronate dehydratase activity"/>
    <property type="evidence" value="ECO:0007669"/>
    <property type="project" value="UniProtKB-EC"/>
</dbReference>
<dbReference type="Gene3D" id="2.30.130.110">
    <property type="match status" value="1"/>
</dbReference>
<organism evidence="3 4">
    <name type="scientific">Schinkia azotoformans MEV2011</name>
    <dbReference type="NCBI Taxonomy" id="1348973"/>
    <lineage>
        <taxon>Bacteria</taxon>
        <taxon>Bacillati</taxon>
        <taxon>Bacillota</taxon>
        <taxon>Bacilli</taxon>
        <taxon>Bacillales</taxon>
        <taxon>Bacillaceae</taxon>
        <taxon>Calidifontibacillus/Schinkia group</taxon>
        <taxon>Schinkia</taxon>
    </lineage>
</organism>
<dbReference type="OrthoDB" id="9804574at2"/>
<keyword evidence="1 3" id="KW-0456">Lyase</keyword>
<dbReference type="InterPro" id="IPR013974">
    <property type="entry name" value="SAF"/>
</dbReference>
<reference evidence="3 4" key="1">
    <citation type="submission" date="2014-04" db="EMBL/GenBank/DDBJ databases">
        <title>Draft genome sequence of Bacillus azotoformans MEV2011, a (co-) denitrifying strain unable to grow in the presence of oxygen.</title>
        <authorList>
            <person name="Nielsen M."/>
            <person name="Schreiber L."/>
            <person name="Finster K."/>
            <person name="Schramm A."/>
        </authorList>
    </citation>
    <scope>NUCLEOTIDE SEQUENCE [LARGE SCALE GENOMIC DNA]</scope>
    <source>
        <strain evidence="3 4">MEV2011</strain>
    </source>
</reference>
<dbReference type="SMART" id="SM00858">
    <property type="entry name" value="SAF"/>
    <property type="match status" value="1"/>
</dbReference>
<dbReference type="CDD" id="cd11613">
    <property type="entry name" value="SAF_AH_GD"/>
    <property type="match status" value="1"/>
</dbReference>
<protein>
    <submittedName>
        <fullName evidence="3">Altronate dehydratase</fullName>
        <ecNumber evidence="3">4.2.1.7</ecNumber>
    </submittedName>
</protein>
<sequence>MSLNEYPTIIMKPTDSVATALKDIPSQAEVTVNISEEVSKKITLKEPVAFGHKFAVHAIKKGEDILKYGEVIGRAVRDIEEGEHVHVHNLEGTRGRGDKIVNE</sequence>
<dbReference type="AlphaFoldDB" id="A0A072NRG2"/>
<dbReference type="EMBL" id="JJRY01000003">
    <property type="protein sequence ID" value="KEF39488.1"/>
    <property type="molecule type" value="Genomic_DNA"/>
</dbReference>
<dbReference type="Proteomes" id="UP000027936">
    <property type="component" value="Unassembled WGS sequence"/>
</dbReference>
<evidence type="ECO:0000313" key="4">
    <source>
        <dbReference type="Proteomes" id="UP000027936"/>
    </source>
</evidence>
<accession>A0A072NRG2</accession>
<dbReference type="RefSeq" id="WP_035194132.1">
    <property type="nucleotide sequence ID" value="NZ_JJRY01000003.1"/>
</dbReference>
<name>A0A072NRG2_SCHAZ</name>
<evidence type="ECO:0000256" key="1">
    <source>
        <dbReference type="ARBA" id="ARBA00023239"/>
    </source>
</evidence>
<evidence type="ECO:0000259" key="2">
    <source>
        <dbReference type="SMART" id="SM00858"/>
    </source>
</evidence>
<dbReference type="InterPro" id="IPR044144">
    <property type="entry name" value="SAF_UxaA/GarD"/>
</dbReference>
<dbReference type="Pfam" id="PF08666">
    <property type="entry name" value="SAF"/>
    <property type="match status" value="1"/>
</dbReference>
<evidence type="ECO:0000313" key="3">
    <source>
        <dbReference type="EMBL" id="KEF39488.1"/>
    </source>
</evidence>
<gene>
    <name evidence="3" type="ORF">M670_01257</name>
</gene>
<dbReference type="EC" id="4.2.1.7" evidence="3"/>
<dbReference type="PATRIC" id="fig|1348973.3.peg.1230"/>
<dbReference type="PANTHER" id="PTHR30536:SF5">
    <property type="entry name" value="ALTRONATE DEHYDRATASE"/>
    <property type="match status" value="1"/>
</dbReference>
<proteinExistence type="predicted"/>
<feature type="domain" description="SAF" evidence="2">
    <location>
        <begin position="15"/>
        <end position="91"/>
    </location>
</feature>